<keyword evidence="1" id="KW-1133">Transmembrane helix</keyword>
<accession>A0A4R1NCC1</accession>
<dbReference type="EMBL" id="SJOI01000001">
    <property type="protein sequence ID" value="TCL05032.1"/>
    <property type="molecule type" value="Genomic_DNA"/>
</dbReference>
<comment type="caution">
    <text evidence="2">The sequence shown here is derived from an EMBL/GenBank/DDBJ whole genome shotgun (WGS) entry which is preliminary data.</text>
</comment>
<evidence type="ECO:0000256" key="1">
    <source>
        <dbReference type="SAM" id="Phobius"/>
    </source>
</evidence>
<feature type="transmembrane region" description="Helical" evidence="1">
    <location>
        <begin position="12"/>
        <end position="34"/>
    </location>
</feature>
<dbReference type="Proteomes" id="UP000294555">
    <property type="component" value="Unassembled WGS sequence"/>
</dbReference>
<keyword evidence="1" id="KW-0812">Transmembrane</keyword>
<proteinExistence type="predicted"/>
<reference evidence="2 3" key="1">
    <citation type="submission" date="2019-02" db="EMBL/GenBank/DDBJ databases">
        <title>Investigation of anaerobic lignin degradation for improved lignocellulosic biofuels.</title>
        <authorList>
            <person name="Deangelis K."/>
        </authorList>
    </citation>
    <scope>NUCLEOTIDE SEQUENCE [LARGE SCALE GENOMIC DNA]</scope>
    <source>
        <strain evidence="2 3">159R</strain>
    </source>
</reference>
<name>A0A4R1NCC1_9GAMM</name>
<evidence type="ECO:0000313" key="2">
    <source>
        <dbReference type="EMBL" id="TCL05032.1"/>
    </source>
</evidence>
<organism evidence="2 3">
    <name type="scientific">Sodalis ligni</name>
    <dbReference type="NCBI Taxonomy" id="2697027"/>
    <lineage>
        <taxon>Bacteria</taxon>
        <taxon>Pseudomonadati</taxon>
        <taxon>Pseudomonadota</taxon>
        <taxon>Gammaproteobacteria</taxon>
        <taxon>Enterobacterales</taxon>
        <taxon>Bruguierivoracaceae</taxon>
        <taxon>Sodalis</taxon>
    </lineage>
</organism>
<sequence length="79" mass="8822">MSISLLVFLTIYWSLVIFTTIYLVGFAVAVYFFLTSDNPLYFDWLDHCILAAKKGSSAGSVLGIGIWIEAKLRVRGCPK</sequence>
<gene>
    <name evidence="2" type="ORF">EZJ58_3186</name>
</gene>
<protein>
    <submittedName>
        <fullName evidence="2">Uncharacterized protein</fullName>
    </submittedName>
</protein>
<dbReference type="AlphaFoldDB" id="A0A4R1NCC1"/>
<evidence type="ECO:0000313" key="3">
    <source>
        <dbReference type="Proteomes" id="UP000294555"/>
    </source>
</evidence>
<keyword evidence="1" id="KW-0472">Membrane</keyword>
<keyword evidence="3" id="KW-1185">Reference proteome</keyword>